<name>A0A2A5T0Q4_9GAMM</name>
<keyword evidence="1" id="KW-1133">Transmembrane helix</keyword>
<dbReference type="AlphaFoldDB" id="A0A2A5T0Q4"/>
<evidence type="ECO:0000313" key="2">
    <source>
        <dbReference type="EMBL" id="PCS21698.1"/>
    </source>
</evidence>
<keyword evidence="3" id="KW-1185">Reference proteome</keyword>
<evidence type="ECO:0000256" key="1">
    <source>
        <dbReference type="SAM" id="Phobius"/>
    </source>
</evidence>
<dbReference type="Proteomes" id="UP000219020">
    <property type="component" value="Unassembled WGS sequence"/>
</dbReference>
<evidence type="ECO:0008006" key="4">
    <source>
        <dbReference type="Google" id="ProtNLM"/>
    </source>
</evidence>
<dbReference type="EMBL" id="NBYY01000031">
    <property type="protein sequence ID" value="PCS21698.1"/>
    <property type="molecule type" value="Genomic_DNA"/>
</dbReference>
<accession>A0A2A5T0Q4</accession>
<reference evidence="3" key="1">
    <citation type="submission" date="2017-04" db="EMBL/GenBank/DDBJ databases">
        <title>Genome evolution of the luminous symbionts of deep sea anglerfish.</title>
        <authorList>
            <person name="Hendry T.A."/>
        </authorList>
    </citation>
    <scope>NUCLEOTIDE SEQUENCE [LARGE SCALE GENOMIC DNA]</scope>
</reference>
<gene>
    <name evidence="2" type="ORF">BTN49_2710</name>
</gene>
<keyword evidence="1" id="KW-0812">Transmembrane</keyword>
<feature type="transmembrane region" description="Helical" evidence="1">
    <location>
        <begin position="36"/>
        <end position="54"/>
    </location>
</feature>
<evidence type="ECO:0000313" key="3">
    <source>
        <dbReference type="Proteomes" id="UP000219020"/>
    </source>
</evidence>
<organism evidence="2 3">
    <name type="scientific">Candidatus Enterovibrio escicola</name>
    <dbReference type="NCBI Taxonomy" id="1927127"/>
    <lineage>
        <taxon>Bacteria</taxon>
        <taxon>Pseudomonadati</taxon>
        <taxon>Pseudomonadota</taxon>
        <taxon>Gammaproteobacteria</taxon>
        <taxon>Vibrionales</taxon>
        <taxon>Vibrionaceae</taxon>
        <taxon>Enterovibrio</taxon>
    </lineage>
</organism>
<sequence length="58" mass="6583">MPSRGAVDHVVIDATALKIYGEGGWETYKHGKAKRLSIANLILQLMYLLMRLWLQKLA</sequence>
<comment type="caution">
    <text evidence="2">The sequence shown here is derived from an EMBL/GenBank/DDBJ whole genome shotgun (WGS) entry which is preliminary data.</text>
</comment>
<keyword evidence="1" id="KW-0472">Membrane</keyword>
<protein>
    <recommendedName>
        <fullName evidence="4">Mobile element protein</fullName>
    </recommendedName>
</protein>
<proteinExistence type="predicted"/>